<reference evidence="1 2" key="2">
    <citation type="journal article" date="2022" name="Mol. Biol. Evol.">
        <title>Comparative Genomics Reveals Insights into the Divergent Evolution of Astigmatic Mites and Household Pest Adaptations.</title>
        <authorList>
            <person name="Xiong Q."/>
            <person name="Wan A.T."/>
            <person name="Liu X."/>
            <person name="Fung C.S."/>
            <person name="Xiao X."/>
            <person name="Malainual N."/>
            <person name="Hou J."/>
            <person name="Wang L."/>
            <person name="Wang M."/>
            <person name="Yang K.Y."/>
            <person name="Cui Y."/>
            <person name="Leung E.L."/>
            <person name="Nong W."/>
            <person name="Shin S.K."/>
            <person name="Au S.W."/>
            <person name="Jeong K.Y."/>
            <person name="Chew F.T."/>
            <person name="Hui J.H."/>
            <person name="Leung T.F."/>
            <person name="Tungtrongchitr A."/>
            <person name="Zhong N."/>
            <person name="Liu Z."/>
            <person name="Tsui S.K."/>
        </authorList>
    </citation>
    <scope>NUCLEOTIDE SEQUENCE [LARGE SCALE GENOMIC DNA]</scope>
    <source>
        <strain evidence="1">Derp</strain>
    </source>
</reference>
<accession>A0ABQ8JKP5</accession>
<dbReference type="EMBL" id="NJHN03000033">
    <property type="protein sequence ID" value="KAH9423173.1"/>
    <property type="molecule type" value="Genomic_DNA"/>
</dbReference>
<sequence>MRKNSKFFFKIHTGIIIGRPFSPKPLELLLKGSGITASNIPSQLIVNDDNDKKKKVYHRSTTTMIFSEKSNQLQKSIEEGFKFAK</sequence>
<dbReference type="Proteomes" id="UP000887458">
    <property type="component" value="Unassembled WGS sequence"/>
</dbReference>
<keyword evidence="2" id="KW-1185">Reference proteome</keyword>
<name>A0ABQ8JKP5_DERPT</name>
<proteinExistence type="predicted"/>
<organism evidence="1 2">
    <name type="scientific">Dermatophagoides pteronyssinus</name>
    <name type="common">European house dust mite</name>
    <dbReference type="NCBI Taxonomy" id="6956"/>
    <lineage>
        <taxon>Eukaryota</taxon>
        <taxon>Metazoa</taxon>
        <taxon>Ecdysozoa</taxon>
        <taxon>Arthropoda</taxon>
        <taxon>Chelicerata</taxon>
        <taxon>Arachnida</taxon>
        <taxon>Acari</taxon>
        <taxon>Acariformes</taxon>
        <taxon>Sarcoptiformes</taxon>
        <taxon>Astigmata</taxon>
        <taxon>Psoroptidia</taxon>
        <taxon>Analgoidea</taxon>
        <taxon>Pyroglyphidae</taxon>
        <taxon>Dermatophagoidinae</taxon>
        <taxon>Dermatophagoides</taxon>
    </lineage>
</organism>
<evidence type="ECO:0000313" key="2">
    <source>
        <dbReference type="Proteomes" id="UP000887458"/>
    </source>
</evidence>
<reference evidence="1 2" key="1">
    <citation type="journal article" date="2018" name="J. Allergy Clin. Immunol.">
        <title>High-quality assembly of Dermatophagoides pteronyssinus genome and transcriptome reveals a wide range of novel allergens.</title>
        <authorList>
            <person name="Liu X.Y."/>
            <person name="Yang K.Y."/>
            <person name="Wang M.Q."/>
            <person name="Kwok J.S."/>
            <person name="Zeng X."/>
            <person name="Yang Z."/>
            <person name="Xiao X.J."/>
            <person name="Lau C.P."/>
            <person name="Li Y."/>
            <person name="Huang Z.M."/>
            <person name="Ba J.G."/>
            <person name="Yim A.K."/>
            <person name="Ouyang C.Y."/>
            <person name="Ngai S.M."/>
            <person name="Chan T.F."/>
            <person name="Leung E.L."/>
            <person name="Liu L."/>
            <person name="Liu Z.G."/>
            <person name="Tsui S.K."/>
        </authorList>
    </citation>
    <scope>NUCLEOTIDE SEQUENCE [LARGE SCALE GENOMIC DNA]</scope>
    <source>
        <strain evidence="1">Derp</strain>
    </source>
</reference>
<gene>
    <name evidence="1" type="ORF">DERP_015266</name>
</gene>
<evidence type="ECO:0000313" key="1">
    <source>
        <dbReference type="EMBL" id="KAH9423173.1"/>
    </source>
</evidence>
<protein>
    <submittedName>
        <fullName evidence="1">Uncharacterized protein</fullName>
    </submittedName>
</protein>
<comment type="caution">
    <text evidence="1">The sequence shown here is derived from an EMBL/GenBank/DDBJ whole genome shotgun (WGS) entry which is preliminary data.</text>
</comment>